<dbReference type="PANTHER" id="PTHR43289:SF6">
    <property type="entry name" value="SERINE_THREONINE-PROTEIN KINASE NEKL-3"/>
    <property type="match status" value="1"/>
</dbReference>
<feature type="region of interest" description="Disordered" evidence="7">
    <location>
        <begin position="345"/>
        <end position="379"/>
    </location>
</feature>
<comment type="caution">
    <text evidence="10">The sequence shown here is derived from an EMBL/GenBank/DDBJ whole genome shotgun (WGS) entry which is preliminary data.</text>
</comment>
<dbReference type="GO" id="GO:0005524">
    <property type="term" value="F:ATP binding"/>
    <property type="evidence" value="ECO:0007669"/>
    <property type="project" value="UniProtKB-KW"/>
</dbReference>
<sequence>MTVIAGRYRLLDVLAEGATGTVWRALDETRGHEVALKELRLPDGVPADDVPLLYARREREARAAARLSHPAVVTVHGVATEDGRPWVVMELVRGLTLAETLEAGGPLAPREAARVGLQVLGALRAAREAGVPHRGVAPEHVLLGNDGRVVVTGFGTDPGAGPGARPPAGPGSGSSGGAAGTTGEAGEAADLRSLGALLDATAGHRTGPLGALIEELLGEEPPGGEGVASPGAADRIERELGRLGGVSPRPARPAGGGTGNGRTARGGSAARGSEDGRENGPGGRPAGGPGDADSSGLGPAPSPGPAETPSRPRAARAGAPRRGHVLVAGLVGALLIAGALTYQAVRDDGSGAGPGGGGATSTAPAGSGATGEGPVTPRP</sequence>
<gene>
    <name evidence="10" type="ORF">ADK34_37085</name>
</gene>
<dbReference type="GO" id="GO:0004674">
    <property type="term" value="F:protein serine/threonine kinase activity"/>
    <property type="evidence" value="ECO:0007669"/>
    <property type="project" value="UniProtKB-KW"/>
</dbReference>
<keyword evidence="8" id="KW-0812">Transmembrane</keyword>
<dbReference type="RefSeq" id="WP_033207147.1">
    <property type="nucleotide sequence ID" value="NZ_LGUP01000400.1"/>
</dbReference>
<dbReference type="PATRIC" id="fig|1938.6.peg.7997"/>
<accession>A0A0L8J7U7</accession>
<dbReference type="Gene3D" id="3.30.200.20">
    <property type="entry name" value="Phosphorylase Kinase, domain 1"/>
    <property type="match status" value="1"/>
</dbReference>
<name>A0A0L8J7U7_STRVR</name>
<evidence type="ECO:0000256" key="4">
    <source>
        <dbReference type="ARBA" id="ARBA00022741"/>
    </source>
</evidence>
<dbReference type="OrthoDB" id="9762169at2"/>
<feature type="domain" description="Protein kinase" evidence="9">
    <location>
        <begin position="8"/>
        <end position="379"/>
    </location>
</feature>
<evidence type="ECO:0000313" key="10">
    <source>
        <dbReference type="EMBL" id="KOG09614.1"/>
    </source>
</evidence>
<dbReference type="InterPro" id="IPR011009">
    <property type="entry name" value="Kinase-like_dom_sf"/>
</dbReference>
<keyword evidence="2" id="KW-0723">Serine/threonine-protein kinase</keyword>
<reference evidence="10 11" key="1">
    <citation type="submission" date="2015-06" db="EMBL/GenBank/DDBJ databases">
        <authorList>
            <person name="Hoefler B.C."/>
            <person name="Straight P.D."/>
        </authorList>
    </citation>
    <scope>NUCLEOTIDE SEQUENCE [LARGE SCALE GENOMIC DNA]</scope>
    <source>
        <strain evidence="10 11">NRRL 3427</strain>
    </source>
</reference>
<keyword evidence="6" id="KW-0067">ATP-binding</keyword>
<feature type="compositionally biased region" description="Gly residues" evidence="7">
    <location>
        <begin position="350"/>
        <end position="359"/>
    </location>
</feature>
<evidence type="ECO:0000256" key="2">
    <source>
        <dbReference type="ARBA" id="ARBA00022527"/>
    </source>
</evidence>
<evidence type="ECO:0000256" key="6">
    <source>
        <dbReference type="ARBA" id="ARBA00022840"/>
    </source>
</evidence>
<feature type="compositionally biased region" description="Low complexity" evidence="7">
    <location>
        <begin position="261"/>
        <end position="271"/>
    </location>
</feature>
<evidence type="ECO:0000256" key="3">
    <source>
        <dbReference type="ARBA" id="ARBA00022679"/>
    </source>
</evidence>
<evidence type="ECO:0000256" key="1">
    <source>
        <dbReference type="ARBA" id="ARBA00012513"/>
    </source>
</evidence>
<dbReference type="Pfam" id="PF00069">
    <property type="entry name" value="Pkinase"/>
    <property type="match status" value="1"/>
</dbReference>
<keyword evidence="8" id="KW-0472">Membrane</keyword>
<feature type="region of interest" description="Disordered" evidence="7">
    <location>
        <begin position="153"/>
        <end position="184"/>
    </location>
</feature>
<dbReference type="EMBL" id="LGUP01000400">
    <property type="protein sequence ID" value="KOG09614.1"/>
    <property type="molecule type" value="Genomic_DNA"/>
</dbReference>
<evidence type="ECO:0000256" key="5">
    <source>
        <dbReference type="ARBA" id="ARBA00022777"/>
    </source>
</evidence>
<dbReference type="SUPFAM" id="SSF56112">
    <property type="entry name" value="Protein kinase-like (PK-like)"/>
    <property type="match status" value="1"/>
</dbReference>
<evidence type="ECO:0000259" key="9">
    <source>
        <dbReference type="PROSITE" id="PS50011"/>
    </source>
</evidence>
<dbReference type="PANTHER" id="PTHR43289">
    <property type="entry name" value="MITOGEN-ACTIVATED PROTEIN KINASE KINASE KINASE 20-RELATED"/>
    <property type="match status" value="1"/>
</dbReference>
<dbReference type="AlphaFoldDB" id="A0A0L8J7U7"/>
<keyword evidence="5" id="KW-0418">Kinase</keyword>
<dbReference type="Gene3D" id="1.10.510.10">
    <property type="entry name" value="Transferase(Phosphotransferase) domain 1"/>
    <property type="match status" value="1"/>
</dbReference>
<dbReference type="Proteomes" id="UP000037023">
    <property type="component" value="Unassembled WGS sequence"/>
</dbReference>
<dbReference type="InterPro" id="IPR000719">
    <property type="entry name" value="Prot_kinase_dom"/>
</dbReference>
<dbReference type="EC" id="2.7.11.1" evidence="1"/>
<keyword evidence="3" id="KW-0808">Transferase</keyword>
<evidence type="ECO:0000313" key="11">
    <source>
        <dbReference type="Proteomes" id="UP000037023"/>
    </source>
</evidence>
<organism evidence="10 11">
    <name type="scientific">Streptomyces viridochromogenes</name>
    <dbReference type="NCBI Taxonomy" id="1938"/>
    <lineage>
        <taxon>Bacteria</taxon>
        <taxon>Bacillati</taxon>
        <taxon>Actinomycetota</taxon>
        <taxon>Actinomycetes</taxon>
        <taxon>Kitasatosporales</taxon>
        <taxon>Streptomycetaceae</taxon>
        <taxon>Streptomyces</taxon>
    </lineage>
</organism>
<keyword evidence="4" id="KW-0547">Nucleotide-binding</keyword>
<evidence type="ECO:0000256" key="7">
    <source>
        <dbReference type="SAM" id="MobiDB-lite"/>
    </source>
</evidence>
<keyword evidence="8" id="KW-1133">Transmembrane helix</keyword>
<feature type="compositionally biased region" description="Gly residues" evidence="7">
    <location>
        <begin position="279"/>
        <end position="290"/>
    </location>
</feature>
<feature type="transmembrane region" description="Helical" evidence="8">
    <location>
        <begin position="325"/>
        <end position="345"/>
    </location>
</feature>
<protein>
    <recommendedName>
        <fullName evidence="1">non-specific serine/threonine protein kinase</fullName>
        <ecNumber evidence="1">2.7.11.1</ecNumber>
    </recommendedName>
</protein>
<proteinExistence type="predicted"/>
<evidence type="ECO:0000256" key="8">
    <source>
        <dbReference type="SAM" id="Phobius"/>
    </source>
</evidence>
<dbReference type="PROSITE" id="PS50011">
    <property type="entry name" value="PROTEIN_KINASE_DOM"/>
    <property type="match status" value="1"/>
</dbReference>
<feature type="compositionally biased region" description="Gly residues" evidence="7">
    <location>
        <begin position="170"/>
        <end position="180"/>
    </location>
</feature>
<dbReference type="SMART" id="SM00220">
    <property type="entry name" value="S_TKc"/>
    <property type="match status" value="1"/>
</dbReference>
<feature type="region of interest" description="Disordered" evidence="7">
    <location>
        <begin position="241"/>
        <end position="320"/>
    </location>
</feature>